<name>A0A165FW21_XYLHT</name>
<evidence type="ECO:0000313" key="3">
    <source>
        <dbReference type="EMBL" id="KZF21450.1"/>
    </source>
</evidence>
<dbReference type="InterPro" id="IPR036420">
    <property type="entry name" value="BRCT_dom_sf"/>
</dbReference>
<accession>A0A165FW21</accession>
<dbReference type="InterPro" id="IPR001357">
    <property type="entry name" value="BRCT_dom"/>
</dbReference>
<feature type="compositionally biased region" description="Polar residues" evidence="1">
    <location>
        <begin position="118"/>
        <end position="128"/>
    </location>
</feature>
<dbReference type="RefSeq" id="XP_018187005.1">
    <property type="nucleotide sequence ID" value="XM_018333058.1"/>
</dbReference>
<reference evidence="3 4" key="1">
    <citation type="journal article" date="2016" name="Fungal Biol.">
        <title>The genome of Xylona heveae provides a window into fungal endophytism.</title>
        <authorList>
            <person name="Gazis R."/>
            <person name="Kuo A."/>
            <person name="Riley R."/>
            <person name="LaButti K."/>
            <person name="Lipzen A."/>
            <person name="Lin J."/>
            <person name="Amirebrahimi M."/>
            <person name="Hesse C.N."/>
            <person name="Spatafora J.W."/>
            <person name="Henrissat B."/>
            <person name="Hainaut M."/>
            <person name="Grigoriev I.V."/>
            <person name="Hibbett D.S."/>
        </authorList>
    </citation>
    <scope>NUCLEOTIDE SEQUENCE [LARGE SCALE GENOMIC DNA]</scope>
    <source>
        <strain evidence="3 4">TC161</strain>
    </source>
</reference>
<dbReference type="AlphaFoldDB" id="A0A165FW21"/>
<dbReference type="Gene3D" id="3.40.50.10190">
    <property type="entry name" value="BRCT domain"/>
    <property type="match status" value="1"/>
</dbReference>
<feature type="region of interest" description="Disordered" evidence="1">
    <location>
        <begin position="118"/>
        <end position="167"/>
    </location>
</feature>
<dbReference type="PROSITE" id="PS50172">
    <property type="entry name" value="BRCT"/>
    <property type="match status" value="1"/>
</dbReference>
<evidence type="ECO:0000313" key="4">
    <source>
        <dbReference type="Proteomes" id="UP000076632"/>
    </source>
</evidence>
<dbReference type="GeneID" id="28898195"/>
<organism evidence="3 4">
    <name type="scientific">Xylona heveae (strain CBS 132557 / TC161)</name>
    <dbReference type="NCBI Taxonomy" id="1328760"/>
    <lineage>
        <taxon>Eukaryota</taxon>
        <taxon>Fungi</taxon>
        <taxon>Dikarya</taxon>
        <taxon>Ascomycota</taxon>
        <taxon>Pezizomycotina</taxon>
        <taxon>Xylonomycetes</taxon>
        <taxon>Xylonales</taxon>
        <taxon>Xylonaceae</taxon>
        <taxon>Xylona</taxon>
    </lineage>
</organism>
<protein>
    <recommendedName>
        <fullName evidence="2">BRCT domain-containing protein</fullName>
    </recommendedName>
</protein>
<dbReference type="SUPFAM" id="SSF52113">
    <property type="entry name" value="BRCT domain"/>
    <property type="match status" value="1"/>
</dbReference>
<dbReference type="Proteomes" id="UP000076632">
    <property type="component" value="Unassembled WGS sequence"/>
</dbReference>
<dbReference type="OrthoDB" id="427711at2759"/>
<dbReference type="SMART" id="SM00292">
    <property type="entry name" value="BRCT"/>
    <property type="match status" value="1"/>
</dbReference>
<evidence type="ECO:0000256" key="1">
    <source>
        <dbReference type="SAM" id="MobiDB-lite"/>
    </source>
</evidence>
<keyword evidence="4" id="KW-1185">Reference proteome</keyword>
<evidence type="ECO:0000259" key="2">
    <source>
        <dbReference type="PROSITE" id="PS50172"/>
    </source>
</evidence>
<dbReference type="OMA" id="VSDHRLK"/>
<feature type="compositionally biased region" description="Basic and acidic residues" evidence="1">
    <location>
        <begin position="32"/>
        <end position="49"/>
    </location>
</feature>
<proteinExistence type="predicted"/>
<feature type="domain" description="BRCT" evidence="2">
    <location>
        <begin position="203"/>
        <end position="303"/>
    </location>
</feature>
<sequence>MAEPITNGIPSTASDAPTKRFDPWNSSSTGHQRAENRLARSTSWRDSRTAKLGSQLRGGYSGGARVSDTVGAGSATFNHDGRKENGGWVKGAPGLRAPGQLSMKDMLSGMRKEHNGVSFESKQRQPSRMTGHLPTPIVGSTSVKSPPMQPVGQRSSSRNAPYGTGEESLDIGTQRRLEDHLPQIRHETKEKSAVGTKISESSERKEIFRNLVFYINGSTFPVVSDHRLKYLIAEFGGRVSIALGRRSVTHVILGKGSGSGLAGGKLQKEIGRVNGCGVKYVTAEWVLESIKSGKRVPETAFGPSKLASTGQQSVYEIYSTKSKDTKH</sequence>
<dbReference type="InParanoid" id="A0A165FW21"/>
<dbReference type="EMBL" id="KV407461">
    <property type="protein sequence ID" value="KZF21450.1"/>
    <property type="molecule type" value="Genomic_DNA"/>
</dbReference>
<gene>
    <name evidence="3" type="ORF">L228DRAFT_249274</name>
</gene>
<feature type="region of interest" description="Disordered" evidence="1">
    <location>
        <begin position="1"/>
        <end position="98"/>
    </location>
</feature>
<dbReference type="Pfam" id="PF16589">
    <property type="entry name" value="BRCT_2"/>
    <property type="match status" value="1"/>
</dbReference>